<dbReference type="Proteomes" id="UP000678393">
    <property type="component" value="Unassembled WGS sequence"/>
</dbReference>
<proteinExistence type="predicted"/>
<name>A0A8S4A7K5_9EUPU</name>
<keyword evidence="3" id="KW-1185">Reference proteome</keyword>
<feature type="region of interest" description="Disordered" evidence="1">
    <location>
        <begin position="1"/>
        <end position="31"/>
    </location>
</feature>
<gene>
    <name evidence="2" type="ORF">CUNI_LOCUS21806</name>
</gene>
<feature type="non-terminal residue" evidence="2">
    <location>
        <position position="1"/>
    </location>
</feature>
<evidence type="ECO:0000313" key="2">
    <source>
        <dbReference type="EMBL" id="CAG5136248.1"/>
    </source>
</evidence>
<evidence type="ECO:0000313" key="3">
    <source>
        <dbReference type="Proteomes" id="UP000678393"/>
    </source>
</evidence>
<protein>
    <submittedName>
        <fullName evidence="2">Uncharacterized protein</fullName>
    </submittedName>
</protein>
<accession>A0A8S4A7K5</accession>
<evidence type="ECO:0000256" key="1">
    <source>
        <dbReference type="SAM" id="MobiDB-lite"/>
    </source>
</evidence>
<sequence length="351" mass="38927">ASAAANDGDNIEDRLTRANRERSEQGSGEVELSYGGEEDLKHHFKACQKNPGHLEFFSVDQFTIHCLPSRYQDDDLLDFIRALSNLTVRVTVTKVSDKRPKTYPGTDETYPCYSDRGNSLLRTGTGWVSGVRKRTGTKGTSGCTCRECRWSAEAERTFAYIDINTTSIVVFDDIEGVYTSCDLFFDKDTTLSECQDVITLSGMSSVKSDITSNTCLMTYVTHDMALAERLLNMCQQNQTAHKVLMDKYSNDRDSRISSSFRPGFLPEPEHSLTVIVSHPHGRSKQISVGGYTKRETIKTIWSQYTYSTATCPGSSGALVYVLGNSKLVVDHAHVGCRGSVNKLGYSSYGVD</sequence>
<dbReference type="AlphaFoldDB" id="A0A8S4A7K5"/>
<dbReference type="OrthoDB" id="10513230at2759"/>
<organism evidence="2 3">
    <name type="scientific">Candidula unifasciata</name>
    <dbReference type="NCBI Taxonomy" id="100452"/>
    <lineage>
        <taxon>Eukaryota</taxon>
        <taxon>Metazoa</taxon>
        <taxon>Spiralia</taxon>
        <taxon>Lophotrochozoa</taxon>
        <taxon>Mollusca</taxon>
        <taxon>Gastropoda</taxon>
        <taxon>Heterobranchia</taxon>
        <taxon>Euthyneura</taxon>
        <taxon>Panpulmonata</taxon>
        <taxon>Eupulmonata</taxon>
        <taxon>Stylommatophora</taxon>
        <taxon>Helicina</taxon>
        <taxon>Helicoidea</taxon>
        <taxon>Geomitridae</taxon>
        <taxon>Candidula</taxon>
    </lineage>
</organism>
<dbReference type="EMBL" id="CAJHNH020008510">
    <property type="protein sequence ID" value="CAG5136248.1"/>
    <property type="molecule type" value="Genomic_DNA"/>
</dbReference>
<comment type="caution">
    <text evidence="2">The sequence shown here is derived from an EMBL/GenBank/DDBJ whole genome shotgun (WGS) entry which is preliminary data.</text>
</comment>
<feature type="compositionally biased region" description="Basic and acidic residues" evidence="1">
    <location>
        <begin position="11"/>
        <end position="24"/>
    </location>
</feature>
<reference evidence="2" key="1">
    <citation type="submission" date="2021-04" db="EMBL/GenBank/DDBJ databases">
        <authorList>
            <consortium name="Molecular Ecology Group"/>
        </authorList>
    </citation>
    <scope>NUCLEOTIDE SEQUENCE</scope>
</reference>